<proteinExistence type="predicted"/>
<reference evidence="1 2" key="1">
    <citation type="submission" date="2023-02" db="EMBL/GenBank/DDBJ databases">
        <title>LHISI_Scaffold_Assembly.</title>
        <authorList>
            <person name="Stuart O.P."/>
            <person name="Cleave R."/>
            <person name="Magrath M.J.L."/>
            <person name="Mikheyev A.S."/>
        </authorList>
    </citation>
    <scope>NUCLEOTIDE SEQUENCE [LARGE SCALE GENOMIC DNA]</scope>
    <source>
        <strain evidence="1">Daus_M_001</strain>
        <tissue evidence="1">Leg muscle</tissue>
    </source>
</reference>
<gene>
    <name evidence="1" type="ORF">PR048_023928</name>
</gene>
<evidence type="ECO:0000313" key="1">
    <source>
        <dbReference type="EMBL" id="KAJ8876020.1"/>
    </source>
</evidence>
<dbReference type="Proteomes" id="UP001159363">
    <property type="component" value="Chromosome 8"/>
</dbReference>
<evidence type="ECO:0000313" key="2">
    <source>
        <dbReference type="Proteomes" id="UP001159363"/>
    </source>
</evidence>
<protein>
    <submittedName>
        <fullName evidence="1">Uncharacterized protein</fullName>
    </submittedName>
</protein>
<sequence length="113" mass="12719">MLEEFGSSPYTISYDGTTNAESKEELQVTITYWSDLQNQVVKRHLETFFTGKTDALTLHSLLFEEKLEICSKGLVDMGTGPVHVVHNAFLKAMEVFGDDVMTLLIGVYHYCHG</sequence>
<dbReference type="EMBL" id="JARBHB010000009">
    <property type="protein sequence ID" value="KAJ8876020.1"/>
    <property type="molecule type" value="Genomic_DNA"/>
</dbReference>
<organism evidence="1 2">
    <name type="scientific">Dryococelus australis</name>
    <dbReference type="NCBI Taxonomy" id="614101"/>
    <lineage>
        <taxon>Eukaryota</taxon>
        <taxon>Metazoa</taxon>
        <taxon>Ecdysozoa</taxon>
        <taxon>Arthropoda</taxon>
        <taxon>Hexapoda</taxon>
        <taxon>Insecta</taxon>
        <taxon>Pterygota</taxon>
        <taxon>Neoptera</taxon>
        <taxon>Polyneoptera</taxon>
        <taxon>Phasmatodea</taxon>
        <taxon>Verophasmatodea</taxon>
        <taxon>Anareolatae</taxon>
        <taxon>Phasmatidae</taxon>
        <taxon>Eurycanthinae</taxon>
        <taxon>Dryococelus</taxon>
    </lineage>
</organism>
<name>A0ABQ9GVF7_9NEOP</name>
<accession>A0ABQ9GVF7</accession>
<comment type="caution">
    <text evidence="1">The sequence shown here is derived from an EMBL/GenBank/DDBJ whole genome shotgun (WGS) entry which is preliminary data.</text>
</comment>
<keyword evidence="2" id="KW-1185">Reference proteome</keyword>